<feature type="compositionally biased region" description="Low complexity" evidence="1">
    <location>
        <begin position="225"/>
        <end position="243"/>
    </location>
</feature>
<dbReference type="RefSeq" id="WP_409123341.1">
    <property type="nucleotide sequence ID" value="NZ_JBJVNI010000021.1"/>
</dbReference>
<name>A0ABW9I2F4_9ACTN</name>
<accession>A0ABW9I2F4</accession>
<sequence>MRLNLTEFTARTHRVVRPRTPLRHTSLTAPDPIGFLYGDRDGLNLLAGLFAFAARSRRTIVHVPLRNGLPPIEMPGDRVDLLLVHHTYGLRASKWPELRRSLGQGTPLTAHTDEPRTDRHAEAWRARSGHADLRDTFRHATHAGTFFLFGSRDLFAQTARELTHAAQQGPRQKEVAEGRSTLMTNLPALHQPPGGGHPLEVLVCFKKRPPRDRKPPPSARPPTPALKTPAPSASRPPRTAASP</sequence>
<evidence type="ECO:0000313" key="2">
    <source>
        <dbReference type="EMBL" id="MFM9613669.1"/>
    </source>
</evidence>
<gene>
    <name evidence="2" type="ORF">ACKI18_33920</name>
</gene>
<evidence type="ECO:0000256" key="1">
    <source>
        <dbReference type="SAM" id="MobiDB-lite"/>
    </source>
</evidence>
<comment type="caution">
    <text evidence="2">The sequence shown here is derived from an EMBL/GenBank/DDBJ whole genome shotgun (WGS) entry which is preliminary data.</text>
</comment>
<feature type="region of interest" description="Disordered" evidence="1">
    <location>
        <begin position="188"/>
        <end position="243"/>
    </location>
</feature>
<keyword evidence="3" id="KW-1185">Reference proteome</keyword>
<reference evidence="2 3" key="1">
    <citation type="submission" date="2024-12" db="EMBL/GenBank/DDBJ databases">
        <title>Forecasting of Potato common scab and diversities of Pathogenic streptomyces spp. in china.</title>
        <authorList>
            <person name="Handique U."/>
            <person name="Wu J."/>
        </authorList>
    </citation>
    <scope>NUCLEOTIDE SEQUENCE [LARGE SCALE GENOMIC DNA]</scope>
    <source>
        <strain evidence="2 3">ZRIMU1530</strain>
    </source>
</reference>
<protein>
    <submittedName>
        <fullName evidence="2">Uncharacterized protein</fullName>
    </submittedName>
</protein>
<dbReference type="EMBL" id="JBJVNI010000021">
    <property type="protein sequence ID" value="MFM9613669.1"/>
    <property type="molecule type" value="Genomic_DNA"/>
</dbReference>
<dbReference type="Proteomes" id="UP001631957">
    <property type="component" value="Unassembled WGS sequence"/>
</dbReference>
<proteinExistence type="predicted"/>
<evidence type="ECO:0000313" key="3">
    <source>
        <dbReference type="Proteomes" id="UP001631957"/>
    </source>
</evidence>
<organism evidence="2 3">
    <name type="scientific">Streptomyces niveiscabiei</name>
    <dbReference type="NCBI Taxonomy" id="164115"/>
    <lineage>
        <taxon>Bacteria</taxon>
        <taxon>Bacillati</taxon>
        <taxon>Actinomycetota</taxon>
        <taxon>Actinomycetes</taxon>
        <taxon>Kitasatosporales</taxon>
        <taxon>Streptomycetaceae</taxon>
        <taxon>Streptomyces</taxon>
    </lineage>
</organism>